<dbReference type="GO" id="GO:0009982">
    <property type="term" value="F:pseudouridine synthase activity"/>
    <property type="evidence" value="ECO:0007669"/>
    <property type="project" value="InterPro"/>
</dbReference>
<reference evidence="4 5" key="1">
    <citation type="submission" date="2014-11" db="EMBL/GenBank/DDBJ databases">
        <authorList>
            <person name="Zhu J."/>
            <person name="Qi W."/>
            <person name="Song R."/>
        </authorList>
    </citation>
    <scope>NUCLEOTIDE SEQUENCE [LARGE SCALE GENOMIC DNA]</scope>
</reference>
<dbReference type="InParanoid" id="A0A0G4F6X1"/>
<dbReference type="AlphaFoldDB" id="A0A0G4F6X1"/>
<dbReference type="OrthoDB" id="424794at2759"/>
<dbReference type="GO" id="GO:0000455">
    <property type="term" value="P:enzyme-directed rRNA pseudouridine synthesis"/>
    <property type="evidence" value="ECO:0007669"/>
    <property type="project" value="TreeGrafter"/>
</dbReference>
<evidence type="ECO:0000256" key="1">
    <source>
        <dbReference type="PROSITE-ProRule" id="PRU00182"/>
    </source>
</evidence>
<evidence type="ECO:0000256" key="2">
    <source>
        <dbReference type="SAM" id="MobiDB-lite"/>
    </source>
</evidence>
<dbReference type="Pfam" id="PF00849">
    <property type="entry name" value="PseudoU_synth_2"/>
    <property type="match status" value="1"/>
</dbReference>
<gene>
    <name evidence="4" type="ORF">Vbra_4168</name>
</gene>
<dbReference type="PROSITE" id="PS01129">
    <property type="entry name" value="PSI_RLU"/>
    <property type="match status" value="1"/>
</dbReference>
<dbReference type="GO" id="GO:0003723">
    <property type="term" value="F:RNA binding"/>
    <property type="evidence" value="ECO:0007669"/>
    <property type="project" value="UniProtKB-KW"/>
</dbReference>
<dbReference type="Gene3D" id="3.30.2350.10">
    <property type="entry name" value="Pseudouridine synthase"/>
    <property type="match status" value="1"/>
</dbReference>
<dbReference type="PhylomeDB" id="A0A0G4F6X1"/>
<evidence type="ECO:0000313" key="4">
    <source>
        <dbReference type="EMBL" id="CEM07763.1"/>
    </source>
</evidence>
<dbReference type="InterPro" id="IPR006145">
    <property type="entry name" value="PsdUridine_synth_RsuA/RluA"/>
</dbReference>
<feature type="domain" description="Pseudouridine synthase RsuA/RluA-like" evidence="3">
    <location>
        <begin position="118"/>
        <end position="327"/>
    </location>
</feature>
<dbReference type="InterPro" id="IPR006224">
    <property type="entry name" value="PsdUridine_synth_RluA-like_CS"/>
</dbReference>
<dbReference type="InterPro" id="IPR020103">
    <property type="entry name" value="PsdUridine_synth_cat_dom_sf"/>
</dbReference>
<accession>A0A0G4F6X1</accession>
<dbReference type="Proteomes" id="UP000041254">
    <property type="component" value="Unassembled WGS sequence"/>
</dbReference>
<sequence length="489" mass="54200">MEQKHHTEVEDGFVRVQVSDGSESVACVPPYLMRFHVNVKMRWREQNALEVMCREFRMRDAAYYKRAMRNGQLRVNGRRCSPDTVLKNGDVIDHHMYFIEGVGSGERIGVVHEDADRLVVYKPPGMPCHPQGRYSRMSLIKILQRWMARRDGVSEAYLHVINRLDRVTSGIVILAKNVACARHLSAQLQQEGDSPGIQKIYIAKVVGEFPLADRFQHEADDTATNARDEPSVGMKRPCPDTSDNNPQPEISRVAGKDEIRVRARIRLLQLLPGMPLEAEIHPEGKAAVTCFRRLAYVPSESPGGNGYSIVRCRPVTGRTHQIRVHLQLLGHPIADDPIYGTDVSLPRHPSALPTFRPHCGYSVDGWDGSSVRVEFPLVSPAESIREWEGSQDTANDAAATVTAGVEAVDGQPRVVAPYELIDGGSVCGDGPSYLHASVHCGTGVVSIVPRQHDADESGREHTLVVDYHLRESMSIALHALAYSHSSEAL</sequence>
<keyword evidence="1" id="KW-0694">RNA-binding</keyword>
<dbReference type="OMA" id="EYTTKMP"/>
<dbReference type="PANTHER" id="PTHR21600:SF40">
    <property type="entry name" value="PSEUDOURIDYLATE SYNTHASE RPUSD2"/>
    <property type="match status" value="1"/>
</dbReference>
<name>A0A0G4F6X1_VITBC</name>
<dbReference type="SUPFAM" id="SSF55120">
    <property type="entry name" value="Pseudouridine synthase"/>
    <property type="match status" value="1"/>
</dbReference>
<protein>
    <recommendedName>
        <fullName evidence="3">Pseudouridine synthase RsuA/RluA-like domain-containing protein</fullName>
    </recommendedName>
</protein>
<dbReference type="InterPro" id="IPR050188">
    <property type="entry name" value="RluA_PseudoU_synthase"/>
</dbReference>
<feature type="region of interest" description="Disordered" evidence="2">
    <location>
        <begin position="220"/>
        <end position="250"/>
    </location>
</feature>
<dbReference type="EMBL" id="CDMY01000377">
    <property type="protein sequence ID" value="CEM07763.1"/>
    <property type="molecule type" value="Genomic_DNA"/>
</dbReference>
<keyword evidence="5" id="KW-1185">Reference proteome</keyword>
<dbReference type="PROSITE" id="PS50889">
    <property type="entry name" value="S4"/>
    <property type="match status" value="1"/>
</dbReference>
<evidence type="ECO:0000313" key="5">
    <source>
        <dbReference type="Proteomes" id="UP000041254"/>
    </source>
</evidence>
<evidence type="ECO:0000259" key="3">
    <source>
        <dbReference type="Pfam" id="PF00849"/>
    </source>
</evidence>
<proteinExistence type="predicted"/>
<organism evidence="4 5">
    <name type="scientific">Vitrella brassicaformis (strain CCMP3155)</name>
    <dbReference type="NCBI Taxonomy" id="1169540"/>
    <lineage>
        <taxon>Eukaryota</taxon>
        <taxon>Sar</taxon>
        <taxon>Alveolata</taxon>
        <taxon>Colpodellida</taxon>
        <taxon>Vitrellaceae</taxon>
        <taxon>Vitrella</taxon>
    </lineage>
</organism>
<dbReference type="STRING" id="1169540.A0A0G4F6X1"/>
<feature type="compositionally biased region" description="Basic and acidic residues" evidence="2">
    <location>
        <begin position="220"/>
        <end position="230"/>
    </location>
</feature>
<dbReference type="VEuPathDB" id="CryptoDB:Vbra_4168"/>
<dbReference type="PANTHER" id="PTHR21600">
    <property type="entry name" value="MITOCHONDRIAL RNA PSEUDOURIDINE SYNTHASE"/>
    <property type="match status" value="1"/>
</dbReference>